<dbReference type="PANTHER" id="PTHR44688">
    <property type="entry name" value="DNA-BINDING TRANSCRIPTIONAL ACTIVATOR DEVR_DOSR"/>
    <property type="match status" value="1"/>
</dbReference>
<comment type="caution">
    <text evidence="5">The sequence shown here is derived from an EMBL/GenBank/DDBJ whole genome shotgun (WGS) entry which is preliminary data.</text>
</comment>
<evidence type="ECO:0000256" key="2">
    <source>
        <dbReference type="ARBA" id="ARBA00023125"/>
    </source>
</evidence>
<dbReference type="InterPro" id="IPR000792">
    <property type="entry name" value="Tscrpt_reg_LuxR_C"/>
</dbReference>
<dbReference type="GO" id="GO:0003677">
    <property type="term" value="F:DNA binding"/>
    <property type="evidence" value="ECO:0007669"/>
    <property type="project" value="UniProtKB-KW"/>
</dbReference>
<keyword evidence="6" id="KW-1185">Reference proteome</keyword>
<dbReference type="CDD" id="cd06170">
    <property type="entry name" value="LuxR_C_like"/>
    <property type="match status" value="1"/>
</dbReference>
<dbReference type="InterPro" id="IPR036388">
    <property type="entry name" value="WH-like_DNA-bd_sf"/>
</dbReference>
<dbReference type="InterPro" id="IPR016032">
    <property type="entry name" value="Sig_transdc_resp-reg_C-effctor"/>
</dbReference>
<dbReference type="PROSITE" id="PS50043">
    <property type="entry name" value="HTH_LUXR_2"/>
    <property type="match status" value="1"/>
</dbReference>
<evidence type="ECO:0000256" key="3">
    <source>
        <dbReference type="ARBA" id="ARBA00023163"/>
    </source>
</evidence>
<dbReference type="PANTHER" id="PTHR44688:SF16">
    <property type="entry name" value="DNA-BINDING TRANSCRIPTIONAL ACTIVATOR DEVR_DOSR"/>
    <property type="match status" value="1"/>
</dbReference>
<protein>
    <recommendedName>
        <fullName evidence="4">HTH luxR-type domain-containing protein</fullName>
    </recommendedName>
</protein>
<evidence type="ECO:0000313" key="5">
    <source>
        <dbReference type="EMBL" id="MRD46039.1"/>
    </source>
</evidence>
<evidence type="ECO:0000259" key="4">
    <source>
        <dbReference type="PROSITE" id="PS50043"/>
    </source>
</evidence>
<dbReference type="Proteomes" id="UP000487350">
    <property type="component" value="Unassembled WGS sequence"/>
</dbReference>
<proteinExistence type="predicted"/>
<sequence>MRHPVEPVAVAVHRKQLPAAGAVERQPAQAAQELLPHQRLSAREQVLLGLIASGRRLPDIAAQLDLPERTVGVYRARLMEKMRMSSAAELAHYARRHHLLPPSK</sequence>
<reference evidence="5 6" key="1">
    <citation type="submission" date="2019-11" db="EMBL/GenBank/DDBJ databases">
        <title>Caenimonas koreensis gen. nov., sp. nov., isolated from activated sludge.</title>
        <authorList>
            <person name="Seung H.R."/>
        </authorList>
    </citation>
    <scope>NUCLEOTIDE SEQUENCE [LARGE SCALE GENOMIC DNA]</scope>
    <source>
        <strain evidence="5 6">EMB320</strain>
    </source>
</reference>
<dbReference type="EMBL" id="WJBU01000002">
    <property type="protein sequence ID" value="MRD46039.1"/>
    <property type="molecule type" value="Genomic_DNA"/>
</dbReference>
<dbReference type="Gene3D" id="1.10.10.10">
    <property type="entry name" value="Winged helix-like DNA-binding domain superfamily/Winged helix DNA-binding domain"/>
    <property type="match status" value="1"/>
</dbReference>
<accession>A0A844B2W5</accession>
<dbReference type="SMART" id="SM00421">
    <property type="entry name" value="HTH_LUXR"/>
    <property type="match status" value="1"/>
</dbReference>
<dbReference type="Pfam" id="PF00196">
    <property type="entry name" value="GerE"/>
    <property type="match status" value="1"/>
</dbReference>
<keyword evidence="1" id="KW-0805">Transcription regulation</keyword>
<organism evidence="5 6">
    <name type="scientific">Caenimonas koreensis DSM 17982</name>
    <dbReference type="NCBI Taxonomy" id="1121255"/>
    <lineage>
        <taxon>Bacteria</taxon>
        <taxon>Pseudomonadati</taxon>
        <taxon>Pseudomonadota</taxon>
        <taxon>Betaproteobacteria</taxon>
        <taxon>Burkholderiales</taxon>
        <taxon>Comamonadaceae</taxon>
        <taxon>Caenimonas</taxon>
    </lineage>
</organism>
<dbReference type="GO" id="GO:0006355">
    <property type="term" value="P:regulation of DNA-templated transcription"/>
    <property type="evidence" value="ECO:0007669"/>
    <property type="project" value="InterPro"/>
</dbReference>
<keyword evidence="3" id="KW-0804">Transcription</keyword>
<dbReference type="PRINTS" id="PR00038">
    <property type="entry name" value="HTHLUXR"/>
</dbReference>
<feature type="domain" description="HTH luxR-type" evidence="4">
    <location>
        <begin position="33"/>
        <end position="98"/>
    </location>
</feature>
<dbReference type="AlphaFoldDB" id="A0A844B2W5"/>
<evidence type="ECO:0000256" key="1">
    <source>
        <dbReference type="ARBA" id="ARBA00023015"/>
    </source>
</evidence>
<name>A0A844B2W5_9BURK</name>
<evidence type="ECO:0000313" key="6">
    <source>
        <dbReference type="Proteomes" id="UP000487350"/>
    </source>
</evidence>
<dbReference type="SUPFAM" id="SSF46894">
    <property type="entry name" value="C-terminal effector domain of the bipartite response regulators"/>
    <property type="match status" value="1"/>
</dbReference>
<gene>
    <name evidence="5" type="ORF">GHT07_02020</name>
</gene>
<dbReference type="OrthoDB" id="9816469at2"/>
<keyword evidence="2" id="KW-0238">DNA-binding</keyword>